<evidence type="ECO:0000313" key="2">
    <source>
        <dbReference type="EMBL" id="PXZ08696.1"/>
    </source>
</evidence>
<dbReference type="AlphaFoldDB" id="A0A2V4DUM5"/>
<dbReference type="Pfam" id="PF15585">
    <property type="entry name" value="Imm7"/>
    <property type="match status" value="1"/>
</dbReference>
<gene>
    <name evidence="2" type="ORF">DKK70_00870</name>
    <name evidence="1" type="ORF">DKK79_06060</name>
</gene>
<dbReference type="InterPro" id="IPR028965">
    <property type="entry name" value="Imm7"/>
</dbReference>
<accession>A0A2V4DUM5</accession>
<protein>
    <recommendedName>
        <fullName evidence="5">Immunity protein 7</fullName>
    </recommendedName>
</protein>
<evidence type="ECO:0008006" key="5">
    <source>
        <dbReference type="Google" id="ProtNLM"/>
    </source>
</evidence>
<sequence>MVEYYGWISISDSTYESDDGEMSLILNKLSSYITEYKVQNASGFINVHEVNGSYQVMVSGNTNHLSQDVIEIFNLYEYIARIAIGSYGLLYIRNDESLDACNEFEVLVLARGKVRKEKDTFLSPCIPVIEDDEE</sequence>
<dbReference type="Proteomes" id="UP000247483">
    <property type="component" value="Unassembled WGS sequence"/>
</dbReference>
<keyword evidence="4" id="KW-1185">Reference proteome</keyword>
<name>A0A2V4DUM5_9GAMM</name>
<evidence type="ECO:0000313" key="4">
    <source>
        <dbReference type="Proteomes" id="UP000247932"/>
    </source>
</evidence>
<reference evidence="3 4" key="1">
    <citation type="submission" date="2018-05" db="EMBL/GenBank/DDBJ databases">
        <title>Reference genomes for bee gut microbiota database.</title>
        <authorList>
            <person name="Ellegaard K.M."/>
        </authorList>
    </citation>
    <scope>NUCLEOTIDE SEQUENCE [LARGE SCALE GENOMIC DNA]</scope>
    <source>
        <strain evidence="1 3">ESL0177</strain>
        <strain evidence="2 4">ESL0182</strain>
    </source>
</reference>
<evidence type="ECO:0000313" key="1">
    <source>
        <dbReference type="EMBL" id="PXZ03943.1"/>
    </source>
</evidence>
<dbReference type="RefSeq" id="WP_034884919.1">
    <property type="nucleotide sequence ID" value="NZ_QGLP01000005.1"/>
</dbReference>
<proteinExistence type="predicted"/>
<comment type="caution">
    <text evidence="1">The sequence shown here is derived from an EMBL/GenBank/DDBJ whole genome shotgun (WGS) entry which is preliminary data.</text>
</comment>
<dbReference type="Proteomes" id="UP000247932">
    <property type="component" value="Unassembled WGS sequence"/>
</dbReference>
<dbReference type="EMBL" id="QGLP01000005">
    <property type="protein sequence ID" value="PXZ03943.1"/>
    <property type="molecule type" value="Genomic_DNA"/>
</dbReference>
<dbReference type="OrthoDB" id="4557988at2"/>
<evidence type="ECO:0000313" key="3">
    <source>
        <dbReference type="Proteomes" id="UP000247483"/>
    </source>
</evidence>
<organism evidence="1 3">
    <name type="scientific">Gilliamella apicola</name>
    <dbReference type="NCBI Taxonomy" id="1196095"/>
    <lineage>
        <taxon>Bacteria</taxon>
        <taxon>Pseudomonadati</taxon>
        <taxon>Pseudomonadota</taxon>
        <taxon>Gammaproteobacteria</taxon>
        <taxon>Orbales</taxon>
        <taxon>Orbaceae</taxon>
        <taxon>Gilliamella</taxon>
    </lineage>
</organism>
<dbReference type="EMBL" id="QGLR01000002">
    <property type="protein sequence ID" value="PXZ08696.1"/>
    <property type="molecule type" value="Genomic_DNA"/>
</dbReference>